<feature type="transmembrane region" description="Helical" evidence="1">
    <location>
        <begin position="12"/>
        <end position="34"/>
    </location>
</feature>
<proteinExistence type="predicted"/>
<gene>
    <name evidence="2" type="ORF">GCM10009606_16770</name>
</gene>
<dbReference type="EMBL" id="BAAAJE010000006">
    <property type="protein sequence ID" value="GAA1137461.1"/>
    <property type="molecule type" value="Genomic_DNA"/>
</dbReference>
<keyword evidence="3" id="KW-1185">Reference proteome</keyword>
<evidence type="ECO:0000313" key="3">
    <source>
        <dbReference type="Proteomes" id="UP001499979"/>
    </source>
</evidence>
<keyword evidence="1" id="KW-1133">Transmembrane helix</keyword>
<evidence type="ECO:0000313" key="2">
    <source>
        <dbReference type="EMBL" id="GAA1137461.1"/>
    </source>
</evidence>
<accession>A0ABP4EVQ0</accession>
<evidence type="ECO:0000256" key="1">
    <source>
        <dbReference type="SAM" id="Phobius"/>
    </source>
</evidence>
<keyword evidence="1" id="KW-0812">Transmembrane</keyword>
<protein>
    <submittedName>
        <fullName evidence="2">Uncharacterized protein</fullName>
    </submittedName>
</protein>
<name>A0ABP4EVQ0_9ACTN</name>
<sequence>MTNRTTGQTLLIVLGSLVLLAGLVCVAVGFAQFADTDPMSDDNGPMFLFAGGGLAAVIGFGIVVFTRVATLRANGGYRVTIESGRRQDGPPVG</sequence>
<keyword evidence="1" id="KW-0472">Membrane</keyword>
<comment type="caution">
    <text evidence="2">The sequence shown here is derived from an EMBL/GenBank/DDBJ whole genome shotgun (WGS) entry which is preliminary data.</text>
</comment>
<organism evidence="2 3">
    <name type="scientific">Nocardioides aquiterrae</name>
    <dbReference type="NCBI Taxonomy" id="203799"/>
    <lineage>
        <taxon>Bacteria</taxon>
        <taxon>Bacillati</taxon>
        <taxon>Actinomycetota</taxon>
        <taxon>Actinomycetes</taxon>
        <taxon>Propionibacteriales</taxon>
        <taxon>Nocardioidaceae</taxon>
        <taxon>Nocardioides</taxon>
    </lineage>
</organism>
<feature type="transmembrane region" description="Helical" evidence="1">
    <location>
        <begin position="46"/>
        <end position="68"/>
    </location>
</feature>
<dbReference type="Proteomes" id="UP001499979">
    <property type="component" value="Unassembled WGS sequence"/>
</dbReference>
<dbReference type="RefSeq" id="WP_343907043.1">
    <property type="nucleotide sequence ID" value="NZ_BAAAJE010000006.1"/>
</dbReference>
<reference evidence="3" key="1">
    <citation type="journal article" date="2019" name="Int. J. Syst. Evol. Microbiol.">
        <title>The Global Catalogue of Microorganisms (GCM) 10K type strain sequencing project: providing services to taxonomists for standard genome sequencing and annotation.</title>
        <authorList>
            <consortium name="The Broad Institute Genomics Platform"/>
            <consortium name="The Broad Institute Genome Sequencing Center for Infectious Disease"/>
            <person name="Wu L."/>
            <person name="Ma J."/>
        </authorList>
    </citation>
    <scope>NUCLEOTIDE SEQUENCE [LARGE SCALE GENOMIC DNA]</scope>
    <source>
        <strain evidence="3">JCM 11813</strain>
    </source>
</reference>